<dbReference type="PIRSF" id="PIRSF031679">
    <property type="entry name" value="Mtase_Alr7345_prd"/>
    <property type="match status" value="1"/>
</dbReference>
<evidence type="ECO:0000313" key="2">
    <source>
        <dbReference type="EMBL" id="AAK23010.1"/>
    </source>
</evidence>
<keyword evidence="1" id="KW-0812">Transmembrane</keyword>
<dbReference type="InterPro" id="IPR029063">
    <property type="entry name" value="SAM-dependent_MTases_sf"/>
</dbReference>
<reference evidence="2 3" key="1">
    <citation type="journal article" date="2001" name="Proc. Natl. Acad. Sci. U.S.A.">
        <title>Complete genome sequence of Caulobacter crescentus.</title>
        <authorList>
            <person name="Nierman W.C."/>
            <person name="Feldblyum T.V."/>
            <person name="Laub M.T."/>
            <person name="Paulsen I.T."/>
            <person name="Nelson K.E."/>
            <person name="Eisen J.A."/>
            <person name="Heidelberg J.F."/>
            <person name="Alley M.R."/>
            <person name="Ohta N."/>
            <person name="Maddock J.R."/>
            <person name="Potocka I."/>
            <person name="Nelson W.C."/>
            <person name="Newton A."/>
            <person name="Stephens C."/>
            <person name="Phadke N.D."/>
            <person name="Ely B."/>
            <person name="DeBoy R.T."/>
            <person name="Dodson R.J."/>
            <person name="Durkin A.S."/>
            <person name="Gwinn M.L."/>
            <person name="Haft D.H."/>
            <person name="Kolonay J.F."/>
            <person name="Smit J."/>
            <person name="Craven M.B."/>
            <person name="Khouri H."/>
            <person name="Shetty J."/>
            <person name="Berry K."/>
            <person name="Utterback T."/>
            <person name="Tran K."/>
            <person name="Wolf A."/>
            <person name="Vamathevan J."/>
            <person name="Ermolaeva M."/>
            <person name="White O."/>
            <person name="Salzberg S.L."/>
            <person name="Venter J.C."/>
            <person name="Shapiro L."/>
            <person name="Fraser C.M."/>
        </authorList>
    </citation>
    <scope>NUCLEOTIDE SEQUENCE [LARGE SCALE GENOMIC DNA]</scope>
    <source>
        <strain evidence="3">ATCC 19089 / CB15</strain>
    </source>
</reference>
<dbReference type="KEGG" id="ccr:CC_1026"/>
<keyword evidence="1" id="KW-0472">Membrane</keyword>
<dbReference type="InterPro" id="IPR016980">
    <property type="entry name" value="S-AdoMet-dep_MeTrfase_Alr7345"/>
</dbReference>
<evidence type="ECO:0000256" key="1">
    <source>
        <dbReference type="SAM" id="Phobius"/>
    </source>
</evidence>
<keyword evidence="3" id="KW-1185">Reference proteome</keyword>
<dbReference type="HOGENOM" id="CLU_072291_1_0_5"/>
<dbReference type="STRING" id="190650.CC_1026"/>
<sequence>MFVGVDHAGRDWSWKEPGSTKACRNFMITLFAEWALPATTGQASGRRAMARKFMVPALAVLAFAIAAPAFAQVPANIAKAVADPSRPAAETARDAARRPGEILAMAELKPGDTVVDYIMGGGYFTRIISGAVGPQGVVYAYQPAEFIRFAARYGESLKAVTAALANSKPLDGPITALDLPDNVDAVITVQNYHDMHLKPFPTDTAAKANAEIFKSLKPGGVFLVIDHSAIAGSGITAADTLHRIDIAAVKQEVEAAGFKLEAESGLLADPADARTINVFDPAIRGKTDQFILKFRKPK</sequence>
<dbReference type="EnsemblBacteria" id="AAK23010">
    <property type="protein sequence ID" value="AAK23010"/>
    <property type="gene ID" value="CC_1026"/>
</dbReference>
<gene>
    <name evidence="2" type="ordered locus">CC_1026</name>
</gene>
<dbReference type="AlphaFoldDB" id="Q9A9G2"/>
<dbReference type="EMBL" id="AE005673">
    <property type="protein sequence ID" value="AAK23010.1"/>
    <property type="molecule type" value="Genomic_DNA"/>
</dbReference>
<feature type="transmembrane region" description="Helical" evidence="1">
    <location>
        <begin position="53"/>
        <end position="71"/>
    </location>
</feature>
<dbReference type="Gene3D" id="3.40.50.150">
    <property type="entry name" value="Vaccinia Virus protein VP39"/>
    <property type="match status" value="1"/>
</dbReference>
<keyword evidence="1" id="KW-1133">Transmembrane helix</keyword>
<accession>Q9A9G2</accession>
<dbReference type="SMR" id="Q9A9G2"/>
<dbReference type="eggNOG" id="COG4798">
    <property type="taxonomic scope" value="Bacteria"/>
</dbReference>
<name>Q9A9G2_CAUVC</name>
<dbReference type="PATRIC" id="fig|190650.5.peg.1044"/>
<dbReference type="SUPFAM" id="SSF53335">
    <property type="entry name" value="S-adenosyl-L-methionine-dependent methyltransferases"/>
    <property type="match status" value="1"/>
</dbReference>
<organism evidence="2 3">
    <name type="scientific">Caulobacter vibrioides (strain ATCC 19089 / CIP 103742 / CB 15)</name>
    <name type="common">Caulobacter crescentus</name>
    <dbReference type="NCBI Taxonomy" id="190650"/>
    <lineage>
        <taxon>Bacteria</taxon>
        <taxon>Pseudomonadati</taxon>
        <taxon>Pseudomonadota</taxon>
        <taxon>Alphaproteobacteria</taxon>
        <taxon>Caulobacterales</taxon>
        <taxon>Caulobacteraceae</taxon>
        <taxon>Caulobacter</taxon>
    </lineage>
</organism>
<evidence type="ECO:0000313" key="3">
    <source>
        <dbReference type="Proteomes" id="UP000001816"/>
    </source>
</evidence>
<dbReference type="BioCyc" id="CAULO:CC1026-MONOMER"/>
<evidence type="ECO:0008006" key="4">
    <source>
        <dbReference type="Google" id="ProtNLM"/>
    </source>
</evidence>
<dbReference type="PIR" id="F87376">
    <property type="entry name" value="F87376"/>
</dbReference>
<dbReference type="Proteomes" id="UP000001816">
    <property type="component" value="Chromosome"/>
</dbReference>
<proteinExistence type="predicted"/>
<protein>
    <recommendedName>
        <fullName evidence="4">Methyltransferase</fullName>
    </recommendedName>
</protein>